<evidence type="ECO:0000313" key="2">
    <source>
        <dbReference type="EMBL" id="EMA63184.1"/>
    </source>
</evidence>
<gene>
    <name evidence="2" type="ORF">C470_03616</name>
</gene>
<evidence type="ECO:0000256" key="1">
    <source>
        <dbReference type="SAM" id="MobiDB-lite"/>
    </source>
</evidence>
<accession>M0P0X1</accession>
<dbReference type="Proteomes" id="UP000011581">
    <property type="component" value="Unassembled WGS sequence"/>
</dbReference>
<dbReference type="AlphaFoldDB" id="M0P0X1"/>
<name>M0P0X1_9EURY</name>
<evidence type="ECO:0000313" key="3">
    <source>
        <dbReference type="Proteomes" id="UP000011581"/>
    </source>
</evidence>
<sequence length="103" mass="11038">MTDETTTKTMSETENPEDCAAIDRTPDAGVRVYATDESVDISESSGPADLHYLVVRTETGAKQLARFAAAALKGDSLSVNDIDIDELELEDLAPAFEDGDDNV</sequence>
<comment type="caution">
    <text evidence="2">The sequence shown here is derived from an EMBL/GenBank/DDBJ whole genome shotgun (WGS) entry which is preliminary data.</text>
</comment>
<feature type="region of interest" description="Disordered" evidence="1">
    <location>
        <begin position="1"/>
        <end position="21"/>
    </location>
</feature>
<dbReference type="PATRIC" id="fig|1227483.3.peg.711"/>
<organism evidence="2 3">
    <name type="scientific">Halorubrum distributum JCM 13561</name>
    <dbReference type="NCBI Taxonomy" id="1227483"/>
    <lineage>
        <taxon>Archaea</taxon>
        <taxon>Methanobacteriati</taxon>
        <taxon>Methanobacteriota</taxon>
        <taxon>Stenosarchaea group</taxon>
        <taxon>Halobacteria</taxon>
        <taxon>Halobacteriales</taxon>
        <taxon>Haloferacaceae</taxon>
        <taxon>Halorubrum</taxon>
        <taxon>Halorubrum distributum group</taxon>
    </lineage>
</organism>
<proteinExistence type="predicted"/>
<protein>
    <submittedName>
        <fullName evidence="2">Uncharacterized protein</fullName>
    </submittedName>
</protein>
<reference evidence="2 3" key="1">
    <citation type="journal article" date="2014" name="PLoS Genet.">
        <title>Phylogenetically driven sequencing of extremely halophilic archaea reveals strategies for static and dynamic osmo-response.</title>
        <authorList>
            <person name="Becker E.A."/>
            <person name="Seitzer P.M."/>
            <person name="Tritt A."/>
            <person name="Larsen D."/>
            <person name="Krusor M."/>
            <person name="Yao A.I."/>
            <person name="Wu D."/>
            <person name="Madern D."/>
            <person name="Eisen J.A."/>
            <person name="Darling A.E."/>
            <person name="Facciotti M.T."/>
        </authorList>
    </citation>
    <scope>NUCLEOTIDE SEQUENCE [LARGE SCALE GENOMIC DNA]</scope>
    <source>
        <strain evidence="2 3">JCM 13561</strain>
    </source>
</reference>
<dbReference type="RefSeq" id="WP_008365316.1">
    <property type="nucleotide sequence ID" value="NZ_AOJF01000025.1"/>
</dbReference>
<dbReference type="EMBL" id="AOJF01000025">
    <property type="protein sequence ID" value="EMA63184.1"/>
    <property type="molecule type" value="Genomic_DNA"/>
</dbReference>